<sequence length="280" mass="30383">MIKSVRWHRFCWVFLPLLLIVLFTVFLLQPSPTVRGKSVPLPLDTTLTAAQQQAQALALADGRVKALTVGQRSEVFGVRRMGQQFTQASAACATAVCYQVEIYDFDANGTVTAVVDTDAGVVRDVLDQPNMQPGINKRLADRALELAFNDPGVIAELGFQPTQADMAPVAAGLRGSSCDQGHLCAGPTFRVGNRILWAIVDLTTETVAGLRWTTVSEDGRSIPYKPEGGFCPVSGSSSRDGWTLNYETTGTDGLRVYDVAYQGRIVLTSASLPEWHVDYN</sequence>
<proteinExistence type="predicted"/>
<dbReference type="SUPFAM" id="SSF49998">
    <property type="entry name" value="Amine oxidase catalytic domain"/>
    <property type="match status" value="1"/>
</dbReference>
<organism evidence="1">
    <name type="scientific">hydrothermal vent metagenome</name>
    <dbReference type="NCBI Taxonomy" id="652676"/>
    <lineage>
        <taxon>unclassified sequences</taxon>
        <taxon>metagenomes</taxon>
        <taxon>ecological metagenomes</taxon>
    </lineage>
</organism>
<gene>
    <name evidence="1" type="ORF">MNBD_CHLOROFLEXI01-4901</name>
</gene>
<dbReference type="EMBL" id="UOEU01000155">
    <property type="protein sequence ID" value="VAW31097.1"/>
    <property type="molecule type" value="Genomic_DNA"/>
</dbReference>
<feature type="non-terminal residue" evidence="1">
    <location>
        <position position="280"/>
    </location>
</feature>
<accession>A0A3B0UZX8</accession>
<dbReference type="GO" id="GO:0005507">
    <property type="term" value="F:copper ion binding"/>
    <property type="evidence" value="ECO:0007669"/>
    <property type="project" value="InterPro"/>
</dbReference>
<dbReference type="AlphaFoldDB" id="A0A3B0UZX8"/>
<reference evidence="1" key="1">
    <citation type="submission" date="2018-06" db="EMBL/GenBank/DDBJ databases">
        <authorList>
            <person name="Zhirakovskaya E."/>
        </authorList>
    </citation>
    <scope>NUCLEOTIDE SEQUENCE</scope>
</reference>
<dbReference type="GO" id="GO:0048038">
    <property type="term" value="F:quinone binding"/>
    <property type="evidence" value="ECO:0007669"/>
    <property type="project" value="InterPro"/>
</dbReference>
<dbReference type="InterPro" id="IPR036460">
    <property type="entry name" value="Cu_amine_oxidase_C_sf"/>
</dbReference>
<name>A0A3B0UZX8_9ZZZZ</name>
<dbReference type="GO" id="GO:0008131">
    <property type="term" value="F:primary methylamine oxidase activity"/>
    <property type="evidence" value="ECO:0007669"/>
    <property type="project" value="InterPro"/>
</dbReference>
<dbReference type="GO" id="GO:0009308">
    <property type="term" value="P:amine metabolic process"/>
    <property type="evidence" value="ECO:0007669"/>
    <property type="project" value="InterPro"/>
</dbReference>
<evidence type="ECO:0000313" key="1">
    <source>
        <dbReference type="EMBL" id="VAW31097.1"/>
    </source>
</evidence>
<protein>
    <submittedName>
        <fullName evidence="1">Uncharacterized protein</fullName>
    </submittedName>
</protein>